<accession>A0A6A4Z5D3</accession>
<gene>
    <name evidence="1" type="ORF">As57867_006696</name>
</gene>
<evidence type="ECO:0000313" key="1">
    <source>
        <dbReference type="EMBL" id="KAF0706663.1"/>
    </source>
</evidence>
<dbReference type="Gene3D" id="3.30.420.10">
    <property type="entry name" value="Ribonuclease H-like superfamily/Ribonuclease H"/>
    <property type="match status" value="1"/>
</dbReference>
<comment type="caution">
    <text evidence="1">The sequence shown here is derived from an EMBL/GenBank/DDBJ whole genome shotgun (WGS) entry which is preliminary data.</text>
</comment>
<name>A0A6A4Z5D3_9STRA</name>
<dbReference type="GO" id="GO:0003676">
    <property type="term" value="F:nucleic acid binding"/>
    <property type="evidence" value="ECO:0007669"/>
    <property type="project" value="InterPro"/>
</dbReference>
<dbReference type="OrthoDB" id="683303at2759"/>
<sequence length="369" mass="41634">MENRRRELTSEVKVAIIQHIQPFLCKGKPQRGAFTKVAAHFNLARQTVAYVWRKFCVDGSTMSTKTGRVGPRPRYTAAQVQELVRNVPQDMRSTMRDVAAATGLTIGTLSRHLKQGTFQRRSSRIKPLLSDANKAQRRESPEIDPQWDVVHLDEKWFNADKDRRKTYLVPGETPRHRSWKSKRYIPKVMFLAAVARPRYDVARGAFFDGKVGMWPFVRLAPAVRNSRNRRAGTMVTKLVNVDAAVYRDFVINKVVPAIKASFPSASKRVVLQHDNATPHGSVTDRDLEAVSSDGWTFVVRAQPPNSPDLNVLDLGFFASIQSLQYKTMSRTVDDVIRSTLAAFDALCSDKLECVFLTLQAVVGLILEHD</sequence>
<feature type="non-terminal residue" evidence="1">
    <location>
        <position position="369"/>
    </location>
</feature>
<dbReference type="InterPro" id="IPR036397">
    <property type="entry name" value="RNaseH_sf"/>
</dbReference>
<organism evidence="1">
    <name type="scientific">Aphanomyces stellatus</name>
    <dbReference type="NCBI Taxonomy" id="120398"/>
    <lineage>
        <taxon>Eukaryota</taxon>
        <taxon>Sar</taxon>
        <taxon>Stramenopiles</taxon>
        <taxon>Oomycota</taxon>
        <taxon>Saprolegniomycetes</taxon>
        <taxon>Saprolegniales</taxon>
        <taxon>Verrucalvaceae</taxon>
        <taxon>Aphanomyces</taxon>
    </lineage>
</organism>
<protein>
    <recommendedName>
        <fullName evidence="2">Transposase Tc1-like domain-containing protein</fullName>
    </recommendedName>
</protein>
<reference evidence="1" key="1">
    <citation type="submission" date="2019-06" db="EMBL/GenBank/DDBJ databases">
        <title>Genomics analysis of Aphanomyces spp. identifies a new class of oomycete effector associated with host adaptation.</title>
        <authorList>
            <person name="Gaulin E."/>
        </authorList>
    </citation>
    <scope>NUCLEOTIDE SEQUENCE</scope>
    <source>
        <strain evidence="1">CBS 578.67</strain>
    </source>
</reference>
<proteinExistence type="predicted"/>
<dbReference type="AlphaFoldDB" id="A0A6A4Z5D3"/>
<evidence type="ECO:0008006" key="2">
    <source>
        <dbReference type="Google" id="ProtNLM"/>
    </source>
</evidence>
<dbReference type="EMBL" id="VJMH01003185">
    <property type="protein sequence ID" value="KAF0706663.1"/>
    <property type="molecule type" value="Genomic_DNA"/>
</dbReference>
<dbReference type="PANTHER" id="PTHR47169:SF2">
    <property type="entry name" value="OS01G0541250 PROTEIN"/>
    <property type="match status" value="1"/>
</dbReference>
<dbReference type="PANTHER" id="PTHR47169">
    <property type="entry name" value="OS01G0541250 PROTEIN"/>
    <property type="match status" value="1"/>
</dbReference>